<dbReference type="Proteomes" id="UP000217785">
    <property type="component" value="Unassembled WGS sequence"/>
</dbReference>
<comment type="caution">
    <text evidence="1">The sequence shown here is derived from an EMBL/GenBank/DDBJ whole genome shotgun (WGS) entry which is preliminary data.</text>
</comment>
<reference evidence="2" key="1">
    <citation type="submission" date="2017-07" db="EMBL/GenBank/DDBJ databases">
        <title>Draft genome sequence of Effusibacillus lacus strain skLN1.</title>
        <authorList>
            <person name="Watanabe M."/>
            <person name="Kojima H."/>
            <person name="Fukui M."/>
        </authorList>
    </citation>
    <scope>NUCLEOTIDE SEQUENCE [LARGE SCALE GENOMIC DNA]</scope>
    <source>
        <strain evidence="2">skLN1</strain>
    </source>
</reference>
<evidence type="ECO:0000313" key="1">
    <source>
        <dbReference type="EMBL" id="GAX90613.1"/>
    </source>
</evidence>
<keyword evidence="2" id="KW-1185">Reference proteome</keyword>
<dbReference type="AlphaFoldDB" id="A0A292YPB6"/>
<dbReference type="RefSeq" id="WP_096182341.1">
    <property type="nucleotide sequence ID" value="NZ_BDUF01000060.1"/>
</dbReference>
<proteinExistence type="predicted"/>
<evidence type="ECO:0000313" key="2">
    <source>
        <dbReference type="Proteomes" id="UP000217785"/>
    </source>
</evidence>
<sequence>MRNWTSNSVELTNWEEAIEYYFQMGWTDGLPIMPPTPEKVEAMLKQVGLEGNEVIGSIPERNRVITAEKVAINAVMAGCLPAYMPVVTAAIQAVLDPAFGVHGPTSSTGGAAILVIVNGPIIQQIGLNAGKNLMGTGSRANATIGRAVRLVLLNAGGTSEFDQTTLGHPGKFSFCIAEAEREDWIPLHVERGFKRDESTVTVFAAEGPNQINNHVAATPEGILLTIADRMAALGTFNMQRATQCVVVICPEHLSTLLEHGWDKARVKKFLYEHARRPKTDLYRFGLQLEPLPGDEGTWIHAVPSPEDILLVAGGGAAGRFSACIPGWGSVQQSVAVTKPIGSAGFT</sequence>
<name>A0A292YPB6_9BACL</name>
<protein>
    <recommendedName>
        <fullName evidence="3">Thioredoxin</fullName>
    </recommendedName>
</protein>
<organism evidence="1 2">
    <name type="scientific">Effusibacillus lacus</name>
    <dbReference type="NCBI Taxonomy" id="1348429"/>
    <lineage>
        <taxon>Bacteria</taxon>
        <taxon>Bacillati</taxon>
        <taxon>Bacillota</taxon>
        <taxon>Bacilli</taxon>
        <taxon>Bacillales</taxon>
        <taxon>Alicyclobacillaceae</taxon>
        <taxon>Effusibacillus</taxon>
    </lineage>
</organism>
<accession>A0A292YPB6</accession>
<dbReference type="EMBL" id="BDUF01000060">
    <property type="protein sequence ID" value="GAX90613.1"/>
    <property type="molecule type" value="Genomic_DNA"/>
</dbReference>
<evidence type="ECO:0008006" key="3">
    <source>
        <dbReference type="Google" id="ProtNLM"/>
    </source>
</evidence>